<accession>A0AAW4N6E0</accession>
<dbReference type="Pfam" id="PF13505">
    <property type="entry name" value="OMP_b-brl"/>
    <property type="match status" value="1"/>
</dbReference>
<dbReference type="Proteomes" id="UP001196765">
    <property type="component" value="Unassembled WGS sequence"/>
</dbReference>
<dbReference type="RefSeq" id="WP_217315028.1">
    <property type="nucleotide sequence ID" value="NZ_JAHOEA010000083.1"/>
</dbReference>
<evidence type="ECO:0000313" key="5">
    <source>
        <dbReference type="Proteomes" id="UP001196765"/>
    </source>
</evidence>
<sequence>MKKFFMMAVMTVLTITASAQVEKGMRYGITFTGTMSKYSELPNTENTFGYGGGFILEYNFTPNVYLGSGLEFGLRGTKAKKLEFGGQPVIPDGSLKSYNLIIPVNIGGRVNLSDNVALFGQVGPYASFAIKKAELQLLDISTIKGESFDWGFNGKIGVEFSQIQLFGGYELGMKEVWIWPENSKNRSFVFGVGYTF</sequence>
<protein>
    <submittedName>
        <fullName evidence="4">Porin family protein</fullName>
    </submittedName>
</protein>
<gene>
    <name evidence="4" type="ORF">KSW82_15740</name>
</gene>
<name>A0AAW4N6E0_9BACT</name>
<feature type="signal peptide" evidence="2">
    <location>
        <begin position="1"/>
        <end position="19"/>
    </location>
</feature>
<comment type="caution">
    <text evidence="4">The sequence shown here is derived from an EMBL/GenBank/DDBJ whole genome shotgun (WGS) entry which is preliminary data.</text>
</comment>
<dbReference type="InterPro" id="IPR027385">
    <property type="entry name" value="Beta-barrel_OMP"/>
</dbReference>
<dbReference type="EMBL" id="JAHOEI010000110">
    <property type="protein sequence ID" value="MBV3389176.1"/>
    <property type="molecule type" value="Genomic_DNA"/>
</dbReference>
<evidence type="ECO:0000256" key="1">
    <source>
        <dbReference type="ARBA" id="ARBA00022729"/>
    </source>
</evidence>
<dbReference type="AlphaFoldDB" id="A0AAW4N6E0"/>
<proteinExistence type="predicted"/>
<keyword evidence="1 2" id="KW-0732">Signal</keyword>
<evidence type="ECO:0000256" key="2">
    <source>
        <dbReference type="SAM" id="SignalP"/>
    </source>
</evidence>
<feature type="domain" description="Outer membrane protein beta-barrel" evidence="3">
    <location>
        <begin position="7"/>
        <end position="196"/>
    </location>
</feature>
<evidence type="ECO:0000259" key="3">
    <source>
        <dbReference type="Pfam" id="PF13505"/>
    </source>
</evidence>
<evidence type="ECO:0000313" key="4">
    <source>
        <dbReference type="EMBL" id="MBV3389176.1"/>
    </source>
</evidence>
<feature type="chain" id="PRO_5043374826" evidence="2">
    <location>
        <begin position="20"/>
        <end position="196"/>
    </location>
</feature>
<organism evidence="4 5">
    <name type="scientific">Segatella copri</name>
    <dbReference type="NCBI Taxonomy" id="165179"/>
    <lineage>
        <taxon>Bacteria</taxon>
        <taxon>Pseudomonadati</taxon>
        <taxon>Bacteroidota</taxon>
        <taxon>Bacteroidia</taxon>
        <taxon>Bacteroidales</taxon>
        <taxon>Prevotellaceae</taxon>
        <taxon>Segatella</taxon>
    </lineage>
</organism>
<reference evidence="4" key="1">
    <citation type="submission" date="2021-06" db="EMBL/GenBank/DDBJ databases">
        <title>Collection of gut derived symbiotic bacterial strains cultured from healthy donors.</title>
        <authorList>
            <person name="Lin H."/>
            <person name="Littmann E."/>
            <person name="Pamer E.G."/>
        </authorList>
    </citation>
    <scope>NUCLEOTIDE SEQUENCE</scope>
    <source>
        <strain evidence="4">MSK.21.74</strain>
    </source>
</reference>